<organism evidence="2 3">
    <name type="scientific">Nocardiopsis aegyptia</name>
    <dbReference type="NCBI Taxonomy" id="220378"/>
    <lineage>
        <taxon>Bacteria</taxon>
        <taxon>Bacillati</taxon>
        <taxon>Actinomycetota</taxon>
        <taxon>Actinomycetes</taxon>
        <taxon>Streptosporangiales</taxon>
        <taxon>Nocardiopsidaceae</taxon>
        <taxon>Nocardiopsis</taxon>
    </lineage>
</organism>
<dbReference type="Proteomes" id="UP000572051">
    <property type="component" value="Unassembled WGS sequence"/>
</dbReference>
<protein>
    <submittedName>
        <fullName evidence="2">Putative lipid carrier protein YhbT</fullName>
    </submittedName>
</protein>
<comment type="caution">
    <text evidence="2">The sequence shown here is derived from an EMBL/GenBank/DDBJ whole genome shotgun (WGS) entry which is preliminary data.</text>
</comment>
<feature type="domain" description="SCP2" evidence="1">
    <location>
        <begin position="323"/>
        <end position="399"/>
    </location>
</feature>
<dbReference type="Pfam" id="PF02036">
    <property type="entry name" value="SCP2"/>
    <property type="match status" value="1"/>
</dbReference>
<dbReference type="SUPFAM" id="SSF55718">
    <property type="entry name" value="SCP-like"/>
    <property type="match status" value="1"/>
</dbReference>
<accession>A0A7Z0JDR6</accession>
<evidence type="ECO:0000259" key="1">
    <source>
        <dbReference type="Pfam" id="PF02036"/>
    </source>
</evidence>
<gene>
    <name evidence="2" type="ORF">HNR10_005640</name>
</gene>
<dbReference type="Gene3D" id="2.60.120.620">
    <property type="entry name" value="q2cbj1_9rhob like domain"/>
    <property type="match status" value="1"/>
</dbReference>
<dbReference type="InterPro" id="IPR008775">
    <property type="entry name" value="Phytyl_CoA_dOase-like"/>
</dbReference>
<dbReference type="Gene3D" id="3.30.1050.10">
    <property type="entry name" value="SCP2 sterol-binding domain"/>
    <property type="match status" value="1"/>
</dbReference>
<sequence length="407" mass="45179">MRELKDSSDIAHDPDLLRTRIRRDGYVFFRGLLDPEPIRALASRVLRELQAEGWLEPGPAPEQARLRPPARDFKNQNFYGGYTALQSQEYFHALPHSPELTSVMAGLIGPDVFIHPRKVGRLVWPTGMGTTPGIYTHQDFVVEGVPDMFTSWVPFVDCSRDLGGLSILTGSQNEGVVARLHQVDPDDERWATTDYRVGDVLVFHCLTAHAALPNRTDGLRLSGDYRWQSTGQALPSDALLPHLHGSVPGWDELTRGWDSTAWVDPPTGVDVVDRLGGEMPAIDGSPFVSVPVQTDHDREHVVLAGMFNNMRDGFRPEHATRDSAVIEYRITSPTGAHHWQVAVNGGNCRIDAGGEDKPDVAITTGFRDYLEIVGGRLDPARALTDGRLAIEGDLEIALEQTQWFRDR</sequence>
<reference evidence="2 3" key="1">
    <citation type="submission" date="2020-07" db="EMBL/GenBank/DDBJ databases">
        <title>Sequencing the genomes of 1000 actinobacteria strains.</title>
        <authorList>
            <person name="Klenk H.-P."/>
        </authorList>
    </citation>
    <scope>NUCLEOTIDE SEQUENCE [LARGE SCALE GENOMIC DNA]</scope>
    <source>
        <strain evidence="2 3">DSM 44442</strain>
    </source>
</reference>
<evidence type="ECO:0000313" key="3">
    <source>
        <dbReference type="Proteomes" id="UP000572051"/>
    </source>
</evidence>
<dbReference type="InterPro" id="IPR036527">
    <property type="entry name" value="SCP2_sterol-bd_dom_sf"/>
</dbReference>
<dbReference type="GO" id="GO:0016706">
    <property type="term" value="F:2-oxoglutarate-dependent dioxygenase activity"/>
    <property type="evidence" value="ECO:0007669"/>
    <property type="project" value="UniProtKB-ARBA"/>
</dbReference>
<dbReference type="RefSeq" id="WP_179828750.1">
    <property type="nucleotide sequence ID" value="NZ_JACCFS010000001.1"/>
</dbReference>
<dbReference type="PANTHER" id="PTHR20883">
    <property type="entry name" value="PHYTANOYL-COA DIOXYGENASE DOMAIN CONTAINING 1"/>
    <property type="match status" value="1"/>
</dbReference>
<evidence type="ECO:0000313" key="2">
    <source>
        <dbReference type="EMBL" id="NYJ37759.1"/>
    </source>
</evidence>
<dbReference type="AlphaFoldDB" id="A0A7Z0JDR6"/>
<dbReference type="Pfam" id="PF05721">
    <property type="entry name" value="PhyH"/>
    <property type="match status" value="1"/>
</dbReference>
<proteinExistence type="predicted"/>
<dbReference type="GO" id="GO:0005506">
    <property type="term" value="F:iron ion binding"/>
    <property type="evidence" value="ECO:0007669"/>
    <property type="project" value="UniProtKB-ARBA"/>
</dbReference>
<dbReference type="InterPro" id="IPR003033">
    <property type="entry name" value="SCP2_sterol-bd_dom"/>
</dbReference>
<dbReference type="SUPFAM" id="SSF51197">
    <property type="entry name" value="Clavaminate synthase-like"/>
    <property type="match status" value="1"/>
</dbReference>
<dbReference type="PANTHER" id="PTHR20883:SF14">
    <property type="entry name" value="PHYTANOYL-COA DIOXYGENASE"/>
    <property type="match status" value="1"/>
</dbReference>
<dbReference type="EMBL" id="JACCFS010000001">
    <property type="protein sequence ID" value="NYJ37759.1"/>
    <property type="molecule type" value="Genomic_DNA"/>
</dbReference>
<name>A0A7Z0JDR6_9ACTN</name>
<keyword evidence="3" id="KW-1185">Reference proteome</keyword>